<accession>A0A419AYB2</accession>
<evidence type="ECO:0000313" key="1">
    <source>
        <dbReference type="EMBL" id="RJL52753.1"/>
    </source>
</evidence>
<dbReference type="EMBL" id="QZDH01000013">
    <property type="protein sequence ID" value="RJL52753.1"/>
    <property type="molecule type" value="Genomic_DNA"/>
</dbReference>
<dbReference type="AlphaFoldDB" id="A0A419AYB2"/>
<dbReference type="Proteomes" id="UP000283655">
    <property type="component" value="Unassembled WGS sequence"/>
</dbReference>
<organism evidence="1 2">
    <name type="scientific">Pectobacterium carotovorum</name>
    <name type="common">Erwinia carotovora</name>
    <dbReference type="NCBI Taxonomy" id="554"/>
    <lineage>
        <taxon>Bacteria</taxon>
        <taxon>Pseudomonadati</taxon>
        <taxon>Pseudomonadota</taxon>
        <taxon>Gammaproteobacteria</taxon>
        <taxon>Enterobacterales</taxon>
        <taxon>Pectobacteriaceae</taxon>
        <taxon>Pectobacterium</taxon>
    </lineage>
</organism>
<gene>
    <name evidence="1" type="ORF">D5071_07450</name>
</gene>
<comment type="caution">
    <text evidence="1">The sequence shown here is derived from an EMBL/GenBank/DDBJ whole genome shotgun (WGS) entry which is preliminary data.</text>
</comment>
<evidence type="ECO:0000313" key="2">
    <source>
        <dbReference type="Proteomes" id="UP000283655"/>
    </source>
</evidence>
<sequence length="60" mass="6748">MLPTRKFIVTIVAAKVTVNAQCEQNQKSIFTISSYSTAWHIQAAINAVSHARWAKVPFWS</sequence>
<reference evidence="1 2" key="1">
    <citation type="submission" date="2018-09" db="EMBL/GenBank/DDBJ databases">
        <title>Phylogenetic diversity of Pectobacterium and Dickeya strains causing blackleg disease of potato in Morocco.</title>
        <authorList>
            <person name="Oulghazi S."/>
            <person name="Moumni M."/>
            <person name="Faure D."/>
        </authorList>
    </citation>
    <scope>NUCLEOTIDE SEQUENCE [LARGE SCALE GENOMIC DNA]</scope>
    <source>
        <strain evidence="1 2">S1.15.11.2D</strain>
    </source>
</reference>
<name>A0A419AYB2_PECCA</name>
<proteinExistence type="predicted"/>
<protein>
    <submittedName>
        <fullName evidence="1">Uncharacterized protein</fullName>
    </submittedName>
</protein>